<evidence type="ECO:0000313" key="4">
    <source>
        <dbReference type="EMBL" id="DAE31216.1"/>
    </source>
</evidence>
<evidence type="ECO:0000256" key="2">
    <source>
        <dbReference type="ARBA" id="ARBA00022679"/>
    </source>
</evidence>
<proteinExistence type="predicted"/>
<dbReference type="InterPro" id="IPR029063">
    <property type="entry name" value="SAM-dependent_MTases_sf"/>
</dbReference>
<evidence type="ECO:0000259" key="3">
    <source>
        <dbReference type="Pfam" id="PF01555"/>
    </source>
</evidence>
<name>A0A8S5RIK8_9VIRU</name>
<sequence length="249" mass="28332">MTVDYMKNIDCLIGMKDIPDKSIDMICADLPYGITHNKWDAAIPLAELWKGIDRIIKDTGAIILFASGMFTADLMQSNRKNWRYNLVWEKNQPTGFLNANRMPLRSHEDICVFYKKTPTYNPQKSTGNPRKVSKANHKLNCKETTNYQKYSLTTYDSTERYPRSVLRFPKDVQKSAVHPTQKPVALIEYLIKSYSNPNDTVLDMCAGSMTTAIAAVNTGRHYICFEKDPDIFSNGVKRFNESTNGGHGQ</sequence>
<dbReference type="GO" id="GO:0008170">
    <property type="term" value="F:N-methyltransferase activity"/>
    <property type="evidence" value="ECO:0007669"/>
    <property type="project" value="InterPro"/>
</dbReference>
<protein>
    <submittedName>
        <fullName evidence="4">Adenine-specific methyltransferase</fullName>
    </submittedName>
</protein>
<dbReference type="InterPro" id="IPR002941">
    <property type="entry name" value="DNA_methylase_N4/N6"/>
</dbReference>
<dbReference type="SUPFAM" id="SSF53335">
    <property type="entry name" value="S-adenosyl-L-methionine-dependent methyltransferases"/>
    <property type="match status" value="1"/>
</dbReference>
<reference evidence="4" key="1">
    <citation type="journal article" date="2021" name="Proc. Natl. Acad. Sci. U.S.A.">
        <title>A Catalog of Tens of Thousands of Viruses from Human Metagenomes Reveals Hidden Associations with Chronic Diseases.</title>
        <authorList>
            <person name="Tisza M.J."/>
            <person name="Buck C.B."/>
        </authorList>
    </citation>
    <scope>NUCLEOTIDE SEQUENCE</scope>
    <source>
        <strain evidence="4">CtHG14</strain>
    </source>
</reference>
<dbReference type="EMBL" id="BK059106">
    <property type="protein sequence ID" value="DAE31216.1"/>
    <property type="molecule type" value="Genomic_DNA"/>
</dbReference>
<dbReference type="InterPro" id="IPR001091">
    <property type="entry name" value="RM_Methyltransferase"/>
</dbReference>
<dbReference type="Pfam" id="PF01555">
    <property type="entry name" value="N6_N4_Mtase"/>
    <property type="match status" value="1"/>
</dbReference>
<evidence type="ECO:0000256" key="1">
    <source>
        <dbReference type="ARBA" id="ARBA00022603"/>
    </source>
</evidence>
<keyword evidence="2" id="KW-0808">Transferase</keyword>
<dbReference type="GO" id="GO:0032259">
    <property type="term" value="P:methylation"/>
    <property type="evidence" value="ECO:0007669"/>
    <property type="project" value="UniProtKB-KW"/>
</dbReference>
<organism evidence="4">
    <name type="scientific">virus sp. ctHG14</name>
    <dbReference type="NCBI Taxonomy" id="2827626"/>
    <lineage>
        <taxon>Viruses</taxon>
    </lineage>
</organism>
<feature type="domain" description="DNA methylase N-4/N-6" evidence="3">
    <location>
        <begin position="23"/>
        <end position="232"/>
    </location>
</feature>
<keyword evidence="1 4" id="KW-0489">Methyltransferase</keyword>
<accession>A0A8S5RIK8</accession>
<dbReference type="GO" id="GO:0003677">
    <property type="term" value="F:DNA binding"/>
    <property type="evidence" value="ECO:0007669"/>
    <property type="project" value="InterPro"/>
</dbReference>
<dbReference type="Gene3D" id="3.40.50.150">
    <property type="entry name" value="Vaccinia Virus protein VP39"/>
    <property type="match status" value="1"/>
</dbReference>
<dbReference type="PRINTS" id="PR00508">
    <property type="entry name" value="S21N4MTFRASE"/>
</dbReference>